<feature type="domain" description="Helicase ATP-binding" evidence="13">
    <location>
        <begin position="27"/>
        <end position="196"/>
    </location>
</feature>
<dbReference type="Gene3D" id="1.10.10.10">
    <property type="entry name" value="Winged helix-like DNA-binding domain superfamily/Winged helix DNA-binding domain"/>
    <property type="match status" value="1"/>
</dbReference>
<comment type="similarity">
    <text evidence="1">Belongs to the helicase family. RecQ subfamily.</text>
</comment>
<dbReference type="InterPro" id="IPR014001">
    <property type="entry name" value="Helicase_ATP-bd"/>
</dbReference>
<dbReference type="GO" id="GO:0043590">
    <property type="term" value="C:bacterial nucleoid"/>
    <property type="evidence" value="ECO:0007669"/>
    <property type="project" value="TreeGrafter"/>
</dbReference>
<comment type="catalytic activity">
    <reaction evidence="9">
        <text>Couples ATP hydrolysis with the unwinding of duplex DNA by translocating in the 3'-5' direction.</text>
        <dbReference type="EC" id="5.6.2.4"/>
    </reaction>
</comment>
<dbReference type="GO" id="GO:0006281">
    <property type="term" value="P:DNA repair"/>
    <property type="evidence" value="ECO:0007669"/>
    <property type="project" value="TreeGrafter"/>
</dbReference>
<name>A0A6J4RY10_9ACTN</name>
<sequence length="540" mass="58246">MTDPRIARAAEEAFGYDELRPGQEEAIQALLDGRDTLAVLPTGSGKSAIYQVATLLRDAGPAIIVSPLIALQRDQEQAMCDMGLSAAALHSALSAAERESVLAQLADGSLQFLLLAPEQFADDSLVQDVAGAEPGLFVVDEAHCISSWGHDFRPDYLLLGAVLDALGHPPALALTATASPLVREEIAERLGLRDPALILSGVGRPELHLAVERHHEEEHKLAALVEAVGELGGPGIVYAATRKATQDIAERLRAAGHDARAYHAGLGGKDRRQAEHDFLEGHLEVIVATSAFGMGIDKHDLRYVLHAHVPESVDAYWQEVGRAGRDGLPAEARLLYRTEDVGLRRFFAAGGVRLAELEQVVETVRLRDGRNLDTKALATATGLTPHRTLLVVQRLADAGHWPPSEHVDGVVTRAVEAEERRREVERSRVEMMRTYAELRTCRRAFIEGYFGEEDPPPRCGNCDVCEAEAAGQPGAGEQPAGTAASGFAGGARVRHPVWGEGTVQHGDPEKIVVAFDEHGYKTLSVEVLRARGEEILARVA</sequence>
<dbReference type="SMART" id="SM00487">
    <property type="entry name" value="DEXDc"/>
    <property type="match status" value="1"/>
</dbReference>
<dbReference type="InterPro" id="IPR011545">
    <property type="entry name" value="DEAD/DEAH_box_helicase_dom"/>
</dbReference>
<dbReference type="EMBL" id="CADCVO010000217">
    <property type="protein sequence ID" value="CAA9484757.1"/>
    <property type="molecule type" value="Genomic_DNA"/>
</dbReference>
<dbReference type="InterPro" id="IPR001650">
    <property type="entry name" value="Helicase_C-like"/>
</dbReference>
<dbReference type="GO" id="GO:0005737">
    <property type="term" value="C:cytoplasm"/>
    <property type="evidence" value="ECO:0007669"/>
    <property type="project" value="TreeGrafter"/>
</dbReference>
<evidence type="ECO:0000256" key="7">
    <source>
        <dbReference type="ARBA" id="ARBA00023125"/>
    </source>
</evidence>
<keyword evidence="6" id="KW-0067">ATP-binding</keyword>
<dbReference type="GO" id="GO:0043138">
    <property type="term" value="F:3'-5' DNA helicase activity"/>
    <property type="evidence" value="ECO:0007669"/>
    <property type="project" value="UniProtKB-EC"/>
</dbReference>
<proteinExistence type="inferred from homology"/>
<gene>
    <name evidence="15" type="ORF">AVDCRST_MAG13-1379</name>
</gene>
<keyword evidence="8" id="KW-0413">Isomerase</keyword>
<dbReference type="InterPro" id="IPR004589">
    <property type="entry name" value="DNA_helicase_ATP-dep_RecQ"/>
</dbReference>
<dbReference type="GO" id="GO:0016787">
    <property type="term" value="F:hydrolase activity"/>
    <property type="evidence" value="ECO:0007669"/>
    <property type="project" value="UniProtKB-KW"/>
</dbReference>
<evidence type="ECO:0000256" key="11">
    <source>
        <dbReference type="ARBA" id="ARBA00044535"/>
    </source>
</evidence>
<protein>
    <recommendedName>
        <fullName evidence="11">ATP-dependent DNA helicase RecQ</fullName>
        <ecNumber evidence="10">5.6.2.4</ecNumber>
    </recommendedName>
    <alternativeName>
        <fullName evidence="12">DNA 3'-5' helicase RecQ</fullName>
    </alternativeName>
</protein>
<dbReference type="GO" id="GO:0046872">
    <property type="term" value="F:metal ion binding"/>
    <property type="evidence" value="ECO:0007669"/>
    <property type="project" value="UniProtKB-KW"/>
</dbReference>
<dbReference type="CDD" id="cd17920">
    <property type="entry name" value="DEXHc_RecQ"/>
    <property type="match status" value="1"/>
</dbReference>
<dbReference type="PROSITE" id="PS51194">
    <property type="entry name" value="HELICASE_CTER"/>
    <property type="match status" value="1"/>
</dbReference>
<evidence type="ECO:0000256" key="2">
    <source>
        <dbReference type="ARBA" id="ARBA00022723"/>
    </source>
</evidence>
<evidence type="ECO:0000256" key="1">
    <source>
        <dbReference type="ARBA" id="ARBA00005446"/>
    </source>
</evidence>
<dbReference type="PANTHER" id="PTHR13710:SF105">
    <property type="entry name" value="ATP-DEPENDENT DNA HELICASE Q1"/>
    <property type="match status" value="1"/>
</dbReference>
<dbReference type="EC" id="5.6.2.4" evidence="10"/>
<dbReference type="InterPro" id="IPR036388">
    <property type="entry name" value="WH-like_DNA-bd_sf"/>
</dbReference>
<evidence type="ECO:0000256" key="6">
    <source>
        <dbReference type="ARBA" id="ARBA00022840"/>
    </source>
</evidence>
<reference evidence="15" key="1">
    <citation type="submission" date="2020-02" db="EMBL/GenBank/DDBJ databases">
        <authorList>
            <person name="Meier V. D."/>
        </authorList>
    </citation>
    <scope>NUCLEOTIDE SEQUENCE</scope>
    <source>
        <strain evidence="15">AVDCRST_MAG13</strain>
    </source>
</reference>
<dbReference type="Pfam" id="PF16124">
    <property type="entry name" value="RecQ_Zn_bind"/>
    <property type="match status" value="1"/>
</dbReference>
<keyword evidence="7" id="KW-0238">DNA-binding</keyword>
<dbReference type="GO" id="GO:0005524">
    <property type="term" value="F:ATP binding"/>
    <property type="evidence" value="ECO:0007669"/>
    <property type="project" value="UniProtKB-KW"/>
</dbReference>
<evidence type="ECO:0000256" key="4">
    <source>
        <dbReference type="ARBA" id="ARBA00022801"/>
    </source>
</evidence>
<dbReference type="NCBIfam" id="TIGR00614">
    <property type="entry name" value="recQ_fam"/>
    <property type="match status" value="1"/>
</dbReference>
<accession>A0A6J4RY10</accession>
<dbReference type="GO" id="GO:0030894">
    <property type="term" value="C:replisome"/>
    <property type="evidence" value="ECO:0007669"/>
    <property type="project" value="TreeGrafter"/>
</dbReference>
<keyword evidence="3" id="KW-0547">Nucleotide-binding</keyword>
<keyword evidence="4" id="KW-0378">Hydrolase</keyword>
<dbReference type="SMART" id="SM00490">
    <property type="entry name" value="HELICc"/>
    <property type="match status" value="1"/>
</dbReference>
<dbReference type="AlphaFoldDB" id="A0A6J4RY10"/>
<dbReference type="GO" id="GO:0009378">
    <property type="term" value="F:four-way junction helicase activity"/>
    <property type="evidence" value="ECO:0007669"/>
    <property type="project" value="TreeGrafter"/>
</dbReference>
<evidence type="ECO:0000256" key="3">
    <source>
        <dbReference type="ARBA" id="ARBA00022741"/>
    </source>
</evidence>
<evidence type="ECO:0000256" key="5">
    <source>
        <dbReference type="ARBA" id="ARBA00022806"/>
    </source>
</evidence>
<dbReference type="SUPFAM" id="SSF52540">
    <property type="entry name" value="P-loop containing nucleoside triphosphate hydrolases"/>
    <property type="match status" value="1"/>
</dbReference>
<feature type="domain" description="Helicase C-terminal" evidence="14">
    <location>
        <begin position="220"/>
        <end position="378"/>
    </location>
</feature>
<dbReference type="Pfam" id="PF00270">
    <property type="entry name" value="DEAD"/>
    <property type="match status" value="1"/>
</dbReference>
<evidence type="ECO:0000313" key="15">
    <source>
        <dbReference type="EMBL" id="CAA9484757.1"/>
    </source>
</evidence>
<evidence type="ECO:0000259" key="14">
    <source>
        <dbReference type="PROSITE" id="PS51194"/>
    </source>
</evidence>
<dbReference type="Gene3D" id="3.40.50.300">
    <property type="entry name" value="P-loop containing nucleotide triphosphate hydrolases"/>
    <property type="match status" value="2"/>
</dbReference>
<evidence type="ECO:0000259" key="13">
    <source>
        <dbReference type="PROSITE" id="PS51192"/>
    </source>
</evidence>
<evidence type="ECO:0000256" key="9">
    <source>
        <dbReference type="ARBA" id="ARBA00034617"/>
    </source>
</evidence>
<evidence type="ECO:0000256" key="8">
    <source>
        <dbReference type="ARBA" id="ARBA00023235"/>
    </source>
</evidence>
<keyword evidence="2" id="KW-0479">Metal-binding</keyword>
<evidence type="ECO:0000256" key="12">
    <source>
        <dbReference type="ARBA" id="ARBA00044550"/>
    </source>
</evidence>
<dbReference type="Pfam" id="PF00271">
    <property type="entry name" value="Helicase_C"/>
    <property type="match status" value="1"/>
</dbReference>
<dbReference type="PANTHER" id="PTHR13710">
    <property type="entry name" value="DNA HELICASE RECQ FAMILY MEMBER"/>
    <property type="match status" value="1"/>
</dbReference>
<dbReference type="PROSITE" id="PS51192">
    <property type="entry name" value="HELICASE_ATP_BIND_1"/>
    <property type="match status" value="1"/>
</dbReference>
<dbReference type="InterPro" id="IPR032284">
    <property type="entry name" value="RecQ_Zn-bd"/>
</dbReference>
<keyword evidence="5 15" id="KW-0347">Helicase</keyword>
<dbReference type="GO" id="GO:0006310">
    <property type="term" value="P:DNA recombination"/>
    <property type="evidence" value="ECO:0007669"/>
    <property type="project" value="InterPro"/>
</dbReference>
<evidence type="ECO:0000256" key="10">
    <source>
        <dbReference type="ARBA" id="ARBA00034808"/>
    </source>
</evidence>
<dbReference type="InterPro" id="IPR027417">
    <property type="entry name" value="P-loop_NTPase"/>
</dbReference>
<dbReference type="GO" id="GO:0003677">
    <property type="term" value="F:DNA binding"/>
    <property type="evidence" value="ECO:0007669"/>
    <property type="project" value="UniProtKB-KW"/>
</dbReference>
<organism evidence="15">
    <name type="scientific">uncultured Solirubrobacteraceae bacterium</name>
    <dbReference type="NCBI Taxonomy" id="1162706"/>
    <lineage>
        <taxon>Bacteria</taxon>
        <taxon>Bacillati</taxon>
        <taxon>Actinomycetota</taxon>
        <taxon>Thermoleophilia</taxon>
        <taxon>Solirubrobacterales</taxon>
        <taxon>Solirubrobacteraceae</taxon>
        <taxon>environmental samples</taxon>
    </lineage>
</organism>